<name>A0A1M5HY76_SALEC</name>
<dbReference type="AlphaFoldDB" id="A0A1M5HY76"/>
<gene>
    <name evidence="1" type="ORF">SAMN05444483_10657</name>
</gene>
<proteinExistence type="predicted"/>
<dbReference type="OrthoDB" id="1360584at2"/>
<keyword evidence="2" id="KW-1185">Reference proteome</keyword>
<reference evidence="2" key="1">
    <citation type="submission" date="2016-11" db="EMBL/GenBank/DDBJ databases">
        <authorList>
            <person name="Varghese N."/>
            <person name="Submissions S."/>
        </authorList>
    </citation>
    <scope>NUCLEOTIDE SEQUENCE [LARGE SCALE GENOMIC DNA]</scope>
    <source>
        <strain evidence="2">DSM 24579</strain>
    </source>
</reference>
<organism evidence="1 2">
    <name type="scientific">Salegentibacter echinorum</name>
    <dbReference type="NCBI Taxonomy" id="1073325"/>
    <lineage>
        <taxon>Bacteria</taxon>
        <taxon>Pseudomonadati</taxon>
        <taxon>Bacteroidota</taxon>
        <taxon>Flavobacteriia</taxon>
        <taxon>Flavobacteriales</taxon>
        <taxon>Flavobacteriaceae</taxon>
        <taxon>Salegentibacter</taxon>
    </lineage>
</organism>
<protein>
    <submittedName>
        <fullName evidence="1">Uncharacterized protein</fullName>
    </submittedName>
</protein>
<sequence length="102" mass="11961">MIKEIIEYKNILNDIEELIDNSPYKKSYIISEVGISTPTFYRKLKTNSFTPDEALKIIRLIKPKEAYAYDLEQGLKRSKDDIENGRTYTRSEILEGIKEKLK</sequence>
<accession>A0A1M5HY76</accession>
<dbReference type="EMBL" id="FQVT01000006">
    <property type="protein sequence ID" value="SHG20934.1"/>
    <property type="molecule type" value="Genomic_DNA"/>
</dbReference>
<dbReference type="Proteomes" id="UP000183945">
    <property type="component" value="Unassembled WGS sequence"/>
</dbReference>
<dbReference type="RefSeq" id="WP_072879701.1">
    <property type="nucleotide sequence ID" value="NZ_FQVT01000006.1"/>
</dbReference>
<evidence type="ECO:0000313" key="1">
    <source>
        <dbReference type="EMBL" id="SHG20934.1"/>
    </source>
</evidence>
<evidence type="ECO:0000313" key="2">
    <source>
        <dbReference type="Proteomes" id="UP000183945"/>
    </source>
</evidence>